<protein>
    <recommendedName>
        <fullName evidence="11">3-oxo-tetronate kinase</fullName>
        <ecNumber evidence="10">2.7.1.217</ecNumber>
    </recommendedName>
    <alternativeName>
        <fullName evidence="12">3-dehydrotetronate 4-kinase</fullName>
    </alternativeName>
</protein>
<dbReference type="SUPFAM" id="SSF142764">
    <property type="entry name" value="YgbK-like"/>
    <property type="match status" value="1"/>
</dbReference>
<evidence type="ECO:0000256" key="2">
    <source>
        <dbReference type="ARBA" id="ARBA00022679"/>
    </source>
</evidence>
<dbReference type="Gene3D" id="3.40.50.10840">
    <property type="entry name" value="Putative sugar-binding, N-terminal domain"/>
    <property type="match status" value="1"/>
</dbReference>
<comment type="catalytic activity">
    <reaction evidence="7">
        <text>3-dehydro-L-erythronate + ATP = 3-dehydro-4-O-phospho-L-erythronate + ADP + H(+)</text>
        <dbReference type="Rhea" id="RHEA:52552"/>
        <dbReference type="ChEBI" id="CHEBI:15378"/>
        <dbReference type="ChEBI" id="CHEBI:30616"/>
        <dbReference type="ChEBI" id="CHEBI:136592"/>
        <dbReference type="ChEBI" id="CHEBI:136670"/>
        <dbReference type="ChEBI" id="CHEBI:456216"/>
        <dbReference type="EC" id="2.7.1.217"/>
    </reaction>
</comment>
<evidence type="ECO:0000256" key="9">
    <source>
        <dbReference type="ARBA" id="ARBA00037335"/>
    </source>
</evidence>
<dbReference type="Gene3D" id="3.40.980.20">
    <property type="entry name" value="Four-carbon acid sugar kinase, nucleotide binding domain"/>
    <property type="match status" value="1"/>
</dbReference>
<comment type="caution">
    <text evidence="15">The sequence shown here is derived from an EMBL/GenBank/DDBJ whole genome shotgun (WGS) entry which is preliminary data.</text>
</comment>
<evidence type="ECO:0000256" key="4">
    <source>
        <dbReference type="ARBA" id="ARBA00022777"/>
    </source>
</evidence>
<keyword evidence="4" id="KW-0418">Kinase</keyword>
<evidence type="ECO:0000256" key="8">
    <source>
        <dbReference type="ARBA" id="ARBA00036346"/>
    </source>
</evidence>
<proteinExistence type="inferred from homology"/>
<accession>A0ABX5KFH4</accession>
<keyword evidence="16" id="KW-1185">Reference proteome</keyword>
<evidence type="ECO:0000256" key="7">
    <source>
        <dbReference type="ARBA" id="ARBA00035898"/>
    </source>
</evidence>
<dbReference type="Proteomes" id="UP000245712">
    <property type="component" value="Unassembled WGS sequence"/>
</dbReference>
<dbReference type="EC" id="2.7.1.217" evidence="10"/>
<dbReference type="Pfam" id="PF17042">
    <property type="entry name" value="NBD_C"/>
    <property type="match status" value="1"/>
</dbReference>
<evidence type="ECO:0000313" key="16">
    <source>
        <dbReference type="Proteomes" id="UP000245712"/>
    </source>
</evidence>
<dbReference type="NCBIfam" id="NF043035">
    <property type="entry name" value="OxoTetrKin"/>
    <property type="match status" value="1"/>
</dbReference>
<dbReference type="InterPro" id="IPR031475">
    <property type="entry name" value="NBD_C"/>
</dbReference>
<feature type="domain" description="Four-carbon acid sugar kinase nucleotide binding" evidence="14">
    <location>
        <begin position="260"/>
        <end position="417"/>
    </location>
</feature>
<evidence type="ECO:0000256" key="11">
    <source>
        <dbReference type="ARBA" id="ARBA00039461"/>
    </source>
</evidence>
<evidence type="ECO:0000256" key="1">
    <source>
        <dbReference type="ARBA" id="ARBA00005715"/>
    </source>
</evidence>
<keyword evidence="3" id="KW-0547">Nucleotide-binding</keyword>
<sequence>MSSSSVLLGCIADDFTGATDLANMLVRGGMRTVQTIGVPAEPLDTPAQAVVVALKSRTAPRDEALAESLAALEWLRSLGCRQFYFKYCSTFDSTDEGNIGPVADALMQALGTSFAVACPAFPESGRTVYRGHLFVGDVPLNESGMQNHPLTPMTDANLVRTLQRQTPSKVGLLRYDAIQRGVPALAEARAQLAAQGVRVAIADAISDADLHTLGESCADDLLVTGGSGLAQGLPANFARAGLLDTTGAAQQLPAVQGLAAVLAGSCSRATQGQVAHWREHGRPAFRIEPLALAANAQAVVDAALAFARERVAREPVLIYATSAPDEVAQAQQTLGTAASGALVEEALANVARGLEHMGVRRFVVAGGETSGSVVNALGVSSLAIGPQIDPGVPWTVSDGARHALALKSGNFGSVDFFEKALAQCERIMEPAP</sequence>
<comment type="similarity">
    <text evidence="1">Belongs to the four-carbon acid sugar kinase family.</text>
</comment>
<reference evidence="15 16" key="1">
    <citation type="submission" date="2018-05" db="EMBL/GenBank/DDBJ databases">
        <title>Genomic Encyclopedia of Type Strains, Phase IV (KMG-V): Genome sequencing to study the core and pangenomes of soil and plant-associated prokaryotes.</title>
        <authorList>
            <person name="Whitman W."/>
        </authorList>
    </citation>
    <scope>NUCLEOTIDE SEQUENCE [LARGE SCALE GENOMIC DNA]</scope>
    <source>
        <strain evidence="15 16">SCZa-39</strain>
    </source>
</reference>
<dbReference type="InterPro" id="IPR010737">
    <property type="entry name" value="4-carb_acid_sugar_kinase_N"/>
</dbReference>
<evidence type="ECO:0000256" key="5">
    <source>
        <dbReference type="ARBA" id="ARBA00022840"/>
    </source>
</evidence>
<gene>
    <name evidence="15" type="ORF">C7402_115189</name>
</gene>
<dbReference type="InterPro" id="IPR037051">
    <property type="entry name" value="4-carb_acid_sugar_kinase_N_sf"/>
</dbReference>
<evidence type="ECO:0000256" key="10">
    <source>
        <dbReference type="ARBA" id="ARBA00039095"/>
    </source>
</evidence>
<evidence type="ECO:0000256" key="3">
    <source>
        <dbReference type="ARBA" id="ARBA00022741"/>
    </source>
</evidence>
<feature type="domain" description="Four-carbon acid sugar kinase N-terminal" evidence="13">
    <location>
        <begin position="8"/>
        <end position="233"/>
    </location>
</feature>
<organism evidence="15 16">
    <name type="scientific">Paraburkholderia unamae</name>
    <dbReference type="NCBI Taxonomy" id="219649"/>
    <lineage>
        <taxon>Bacteria</taxon>
        <taxon>Pseudomonadati</taxon>
        <taxon>Pseudomonadota</taxon>
        <taxon>Betaproteobacteria</taxon>
        <taxon>Burkholderiales</taxon>
        <taxon>Burkholderiaceae</taxon>
        <taxon>Paraburkholderia</taxon>
    </lineage>
</organism>
<name>A0ABX5KFH4_9BURK</name>
<dbReference type="RefSeq" id="WP_116613072.1">
    <property type="nucleotide sequence ID" value="NZ_QEOB01000015.1"/>
</dbReference>
<dbReference type="InterPro" id="IPR042213">
    <property type="entry name" value="NBD_C_sf"/>
</dbReference>
<keyword evidence="2" id="KW-0808">Transferase</keyword>
<keyword evidence="5" id="KW-0067">ATP-binding</keyword>
<keyword evidence="6" id="KW-0119">Carbohydrate metabolism</keyword>
<evidence type="ECO:0000259" key="14">
    <source>
        <dbReference type="Pfam" id="PF17042"/>
    </source>
</evidence>
<evidence type="ECO:0000313" key="15">
    <source>
        <dbReference type="EMBL" id="PVX77130.1"/>
    </source>
</evidence>
<comment type="function">
    <text evidence="9">Catalyzes the ATP-dependent phosphorylation of 3-oxo-tetronate to 3-oxo-tetronate 4-phosphate.</text>
</comment>
<dbReference type="Pfam" id="PF07005">
    <property type="entry name" value="SBD_N"/>
    <property type="match status" value="1"/>
</dbReference>
<evidence type="ECO:0000256" key="12">
    <source>
        <dbReference type="ARBA" id="ARBA00041377"/>
    </source>
</evidence>
<dbReference type="InterPro" id="IPR050007">
    <property type="entry name" value="OtnK"/>
</dbReference>
<evidence type="ECO:0000256" key="6">
    <source>
        <dbReference type="ARBA" id="ARBA00023277"/>
    </source>
</evidence>
<comment type="catalytic activity">
    <reaction evidence="8">
        <text>3-dehydro-D-erythronate + ATP = 3-dehydro-4-O-phospho-D-erythronate + ADP + H(+)</text>
        <dbReference type="Rhea" id="RHEA:52556"/>
        <dbReference type="ChEBI" id="CHEBI:15378"/>
        <dbReference type="ChEBI" id="CHEBI:30616"/>
        <dbReference type="ChEBI" id="CHEBI:57958"/>
        <dbReference type="ChEBI" id="CHEBI:136593"/>
        <dbReference type="ChEBI" id="CHEBI:456216"/>
        <dbReference type="EC" id="2.7.1.217"/>
    </reaction>
</comment>
<evidence type="ECO:0000259" key="13">
    <source>
        <dbReference type="Pfam" id="PF07005"/>
    </source>
</evidence>
<dbReference type="EMBL" id="QEOB01000015">
    <property type="protein sequence ID" value="PVX77130.1"/>
    <property type="molecule type" value="Genomic_DNA"/>
</dbReference>